<organism evidence="2 3">
    <name type="scientific">Oculimacula yallundae</name>
    <dbReference type="NCBI Taxonomy" id="86028"/>
    <lineage>
        <taxon>Eukaryota</taxon>
        <taxon>Fungi</taxon>
        <taxon>Dikarya</taxon>
        <taxon>Ascomycota</taxon>
        <taxon>Pezizomycotina</taxon>
        <taxon>Leotiomycetes</taxon>
        <taxon>Helotiales</taxon>
        <taxon>Ploettnerulaceae</taxon>
        <taxon>Oculimacula</taxon>
    </lineage>
</organism>
<dbReference type="PANTHER" id="PTHR35910">
    <property type="entry name" value="2EXR DOMAIN-CONTAINING PROTEIN"/>
    <property type="match status" value="1"/>
</dbReference>
<evidence type="ECO:0000313" key="2">
    <source>
        <dbReference type="EMBL" id="KAL2064357.1"/>
    </source>
</evidence>
<proteinExistence type="predicted"/>
<evidence type="ECO:0000259" key="1">
    <source>
        <dbReference type="Pfam" id="PF20150"/>
    </source>
</evidence>
<reference evidence="2 3" key="1">
    <citation type="journal article" date="2024" name="Commun. Biol.">
        <title>Comparative genomic analysis of thermophilic fungi reveals convergent evolutionary adaptations and gene losses.</title>
        <authorList>
            <person name="Steindorff A.S."/>
            <person name="Aguilar-Pontes M.V."/>
            <person name="Robinson A.J."/>
            <person name="Andreopoulos B."/>
            <person name="LaButti K."/>
            <person name="Kuo A."/>
            <person name="Mondo S."/>
            <person name="Riley R."/>
            <person name="Otillar R."/>
            <person name="Haridas S."/>
            <person name="Lipzen A."/>
            <person name="Grimwood J."/>
            <person name="Schmutz J."/>
            <person name="Clum A."/>
            <person name="Reid I.D."/>
            <person name="Moisan M.C."/>
            <person name="Butler G."/>
            <person name="Nguyen T.T.M."/>
            <person name="Dewar K."/>
            <person name="Conant G."/>
            <person name="Drula E."/>
            <person name="Henrissat B."/>
            <person name="Hansel C."/>
            <person name="Singer S."/>
            <person name="Hutchinson M.I."/>
            <person name="de Vries R.P."/>
            <person name="Natvig D.O."/>
            <person name="Powell A.J."/>
            <person name="Tsang A."/>
            <person name="Grigoriev I.V."/>
        </authorList>
    </citation>
    <scope>NUCLEOTIDE SEQUENCE [LARGE SCALE GENOMIC DNA]</scope>
    <source>
        <strain evidence="2 3">CBS 494.80</strain>
    </source>
</reference>
<sequence length="410" mass="48201">MASHSQLLKTPACLEFQLFPLLPSELRIKIWKLSFIPRHVLMWSARDRLGLDTLMGKFLLVNFEARQVFLESYSRCFYQKGQKATYLNFDIDTLTFRAGINTLQKMIRHYPTDMAKVQRIDVPGRARGPWEDHLTFHMDMMGKLAALKHITVRVDRFGTNEINDHRPEHESGMVAVADRIRHSLLSCVDPGRPYNGPRLAIIFPRTEDWMEHTYFTTDKSLTSASYGCLVWKDEVKDGWGYHPQQIYNHGRNDKFHWLPDDEFTVSWIKQEVPWSTGSSEGIFRELRTSRTPRSRQSRRDFWDHISSYDHEYHRHVLLMERQTREMCYEEEWELSRVTEGLLEMKERFGSAAWYSTPFLNPWEDLDSGDVRRAIIYHLACAPIDNSEDSIRIMSDILSDCEEAYSMLMGS</sequence>
<comment type="caution">
    <text evidence="2">The sequence shown here is derived from an EMBL/GenBank/DDBJ whole genome shotgun (WGS) entry which is preliminary data.</text>
</comment>
<dbReference type="InterPro" id="IPR045518">
    <property type="entry name" value="2EXR"/>
</dbReference>
<feature type="domain" description="2EXR" evidence="1">
    <location>
        <begin position="16"/>
        <end position="94"/>
    </location>
</feature>
<accession>A0ABR4C352</accession>
<evidence type="ECO:0000313" key="3">
    <source>
        <dbReference type="Proteomes" id="UP001595075"/>
    </source>
</evidence>
<dbReference type="EMBL" id="JAZHXI010000014">
    <property type="protein sequence ID" value="KAL2064357.1"/>
    <property type="molecule type" value="Genomic_DNA"/>
</dbReference>
<name>A0ABR4C352_9HELO</name>
<dbReference type="Proteomes" id="UP001595075">
    <property type="component" value="Unassembled WGS sequence"/>
</dbReference>
<keyword evidence="3" id="KW-1185">Reference proteome</keyword>
<dbReference type="Pfam" id="PF20150">
    <property type="entry name" value="2EXR"/>
    <property type="match status" value="1"/>
</dbReference>
<protein>
    <recommendedName>
        <fullName evidence="1">2EXR domain-containing protein</fullName>
    </recommendedName>
</protein>
<dbReference type="PANTHER" id="PTHR35910:SF1">
    <property type="entry name" value="2EXR DOMAIN-CONTAINING PROTEIN"/>
    <property type="match status" value="1"/>
</dbReference>
<gene>
    <name evidence="2" type="ORF">VTL71DRAFT_4851</name>
</gene>